<keyword evidence="2" id="KW-1185">Reference proteome</keyword>
<sequence length="60" mass="6682">MTGSMVFKEINIDGDLSVGPPHDVRLRSDSPLDILADSLRSMENKWARMHTAHVAGVSYR</sequence>
<accession>A0A835UCU0</accession>
<proteinExistence type="predicted"/>
<dbReference type="EMBL" id="JADCNL010000012">
    <property type="protein sequence ID" value="KAG0458259.1"/>
    <property type="molecule type" value="Genomic_DNA"/>
</dbReference>
<evidence type="ECO:0000313" key="1">
    <source>
        <dbReference type="EMBL" id="KAG0458259.1"/>
    </source>
</evidence>
<dbReference type="Proteomes" id="UP000636800">
    <property type="component" value="Chromosome 12"/>
</dbReference>
<comment type="caution">
    <text evidence="1">The sequence shown here is derived from an EMBL/GenBank/DDBJ whole genome shotgun (WGS) entry which is preliminary data.</text>
</comment>
<gene>
    <name evidence="1" type="ORF">HPP92_023416</name>
</gene>
<name>A0A835UCU0_VANPL</name>
<evidence type="ECO:0000313" key="2">
    <source>
        <dbReference type="Proteomes" id="UP000636800"/>
    </source>
</evidence>
<protein>
    <submittedName>
        <fullName evidence="1">Uncharacterized protein</fullName>
    </submittedName>
</protein>
<dbReference type="AlphaFoldDB" id="A0A835UCU0"/>
<reference evidence="1 2" key="1">
    <citation type="journal article" date="2020" name="Nat. Food">
        <title>A phased Vanilla planifolia genome enables genetic improvement of flavour and production.</title>
        <authorList>
            <person name="Hasing T."/>
            <person name="Tang H."/>
            <person name="Brym M."/>
            <person name="Khazi F."/>
            <person name="Huang T."/>
            <person name="Chambers A.H."/>
        </authorList>
    </citation>
    <scope>NUCLEOTIDE SEQUENCE [LARGE SCALE GENOMIC DNA]</scope>
    <source>
        <tissue evidence="1">Leaf</tissue>
    </source>
</reference>
<organism evidence="1 2">
    <name type="scientific">Vanilla planifolia</name>
    <name type="common">Vanilla</name>
    <dbReference type="NCBI Taxonomy" id="51239"/>
    <lineage>
        <taxon>Eukaryota</taxon>
        <taxon>Viridiplantae</taxon>
        <taxon>Streptophyta</taxon>
        <taxon>Embryophyta</taxon>
        <taxon>Tracheophyta</taxon>
        <taxon>Spermatophyta</taxon>
        <taxon>Magnoliopsida</taxon>
        <taxon>Liliopsida</taxon>
        <taxon>Asparagales</taxon>
        <taxon>Orchidaceae</taxon>
        <taxon>Vanilloideae</taxon>
        <taxon>Vanilleae</taxon>
        <taxon>Vanilla</taxon>
    </lineage>
</organism>